<reference evidence="8" key="1">
    <citation type="submission" date="2022-05" db="EMBL/GenBank/DDBJ databases">
        <authorList>
            <person name="Pankratov T."/>
        </authorList>
    </citation>
    <scope>NUCLEOTIDE SEQUENCE</scope>
    <source>
        <strain evidence="8">BP6-180914</strain>
    </source>
</reference>
<name>A0AA42CIF6_9HYPH</name>
<dbReference type="GO" id="GO:0016020">
    <property type="term" value="C:membrane"/>
    <property type="evidence" value="ECO:0007669"/>
    <property type="project" value="UniProtKB-SubCell"/>
</dbReference>
<evidence type="ECO:0000256" key="2">
    <source>
        <dbReference type="ARBA" id="ARBA00010270"/>
    </source>
</evidence>
<keyword evidence="4" id="KW-1003">Cell membrane</keyword>
<gene>
    <name evidence="8" type="ORF">M8523_09795</name>
</gene>
<evidence type="ECO:0000256" key="3">
    <source>
        <dbReference type="ARBA" id="ARBA00020552"/>
    </source>
</evidence>
<dbReference type="Pfam" id="PF07886">
    <property type="entry name" value="BA14K"/>
    <property type="match status" value="1"/>
</dbReference>
<evidence type="ECO:0000256" key="6">
    <source>
        <dbReference type="ARBA" id="ARBA00025321"/>
    </source>
</evidence>
<keyword evidence="7" id="KW-0732">Signal</keyword>
<dbReference type="EMBL" id="JAMOIM010000005">
    <property type="protein sequence ID" value="MCW6508314.1"/>
    <property type="molecule type" value="Genomic_DNA"/>
</dbReference>
<accession>A0AA42CIF6</accession>
<dbReference type="GO" id="GO:0030246">
    <property type="term" value="F:carbohydrate binding"/>
    <property type="evidence" value="ECO:0007669"/>
    <property type="project" value="UniProtKB-KW"/>
</dbReference>
<proteinExistence type="inferred from homology"/>
<dbReference type="Proteomes" id="UP001165667">
    <property type="component" value="Unassembled WGS sequence"/>
</dbReference>
<evidence type="ECO:0000313" key="8">
    <source>
        <dbReference type="EMBL" id="MCW6508314.1"/>
    </source>
</evidence>
<keyword evidence="9" id="KW-1185">Reference proteome</keyword>
<feature type="signal peptide" evidence="7">
    <location>
        <begin position="1"/>
        <end position="24"/>
    </location>
</feature>
<evidence type="ECO:0000256" key="5">
    <source>
        <dbReference type="ARBA" id="ARBA00022734"/>
    </source>
</evidence>
<sequence length="175" mass="17458">MTSSPWIAALAGAAIFAASLPASAQVVRFDPGVKDAASPLFTDVQFRGGHGMRHLPHGGGFGHRGFGGGPRFGGGRRYGGGGYGYRGGRGAAIGAGVAGLAAGALIGGALAAQAAPAYGYGYGYGDPAYAGDPGYAYAPVAPAGDDTAYCSQRYKSYDPSSGTYLGYDGLRHPCP</sequence>
<comment type="caution">
    <text evidence="8">The sequence shown here is derived from an EMBL/GenBank/DDBJ whole genome shotgun (WGS) entry which is preliminary data.</text>
</comment>
<protein>
    <recommendedName>
        <fullName evidence="3">Lectin-like protein BA14k</fullName>
    </recommendedName>
</protein>
<comment type="function">
    <text evidence="6">Has immunoglobulin-binding and hemagglutination properties, and can bind to mannose. Essential for virulence. May be involved in LPS biosynthesis or polysaccharide transport.</text>
</comment>
<dbReference type="InterPro" id="IPR012413">
    <property type="entry name" value="BA14K"/>
</dbReference>
<dbReference type="RefSeq" id="WP_282584681.1">
    <property type="nucleotide sequence ID" value="NZ_JAMOIM010000005.1"/>
</dbReference>
<comment type="subcellular location">
    <subcellularLocation>
        <location evidence="1">Membrane</location>
        <topology evidence="1">Single-pass membrane protein</topology>
    </subcellularLocation>
</comment>
<evidence type="ECO:0000256" key="7">
    <source>
        <dbReference type="SAM" id="SignalP"/>
    </source>
</evidence>
<evidence type="ECO:0000313" key="9">
    <source>
        <dbReference type="Proteomes" id="UP001165667"/>
    </source>
</evidence>
<evidence type="ECO:0000256" key="1">
    <source>
        <dbReference type="ARBA" id="ARBA00004167"/>
    </source>
</evidence>
<dbReference type="AlphaFoldDB" id="A0AA42CIF6"/>
<keyword evidence="5" id="KW-0430">Lectin</keyword>
<keyword evidence="4" id="KW-0472">Membrane</keyword>
<evidence type="ECO:0000256" key="4">
    <source>
        <dbReference type="ARBA" id="ARBA00022475"/>
    </source>
</evidence>
<comment type="similarity">
    <text evidence="2">Belongs to the BA14k family.</text>
</comment>
<feature type="chain" id="PRO_5041426601" description="Lectin-like protein BA14k" evidence="7">
    <location>
        <begin position="25"/>
        <end position="175"/>
    </location>
</feature>
<organism evidence="8 9">
    <name type="scientific">Lichenifustis flavocetrariae</name>
    <dbReference type="NCBI Taxonomy" id="2949735"/>
    <lineage>
        <taxon>Bacteria</taxon>
        <taxon>Pseudomonadati</taxon>
        <taxon>Pseudomonadota</taxon>
        <taxon>Alphaproteobacteria</taxon>
        <taxon>Hyphomicrobiales</taxon>
        <taxon>Lichenihabitantaceae</taxon>
        <taxon>Lichenifustis</taxon>
    </lineage>
</organism>